<evidence type="ECO:0000313" key="6">
    <source>
        <dbReference type="EMBL" id="PPB82775.1"/>
    </source>
</evidence>
<proteinExistence type="inferred from homology"/>
<sequence length="68" mass="7496">MCRWPLSAFDLGEKAMLRYAVIFFIIAIIAAVFGFGGIATGAAEIAKILFFIFLVIFLATLLLGLIRR</sequence>
<evidence type="ECO:0000256" key="5">
    <source>
        <dbReference type="HAMAP-Rule" id="MF_01361"/>
    </source>
</evidence>
<dbReference type="AlphaFoldDB" id="A0A2P5K844"/>
<keyword evidence="1 5" id="KW-1003">Cell membrane</keyword>
<dbReference type="NCBIfam" id="NF010226">
    <property type="entry name" value="PRK13682.1-1"/>
    <property type="match status" value="1"/>
</dbReference>
<feature type="transmembrane region" description="Helical" evidence="5">
    <location>
        <begin position="48"/>
        <end position="66"/>
    </location>
</feature>
<reference evidence="6 7" key="1">
    <citation type="submission" date="2018-01" db="EMBL/GenBank/DDBJ databases">
        <title>Genomic Encyclopedia of Type Strains, Phase III (KMG-III): the genomes of soil and plant-associated and newly described type strains.</title>
        <authorList>
            <person name="Whitman W."/>
        </authorList>
    </citation>
    <scope>NUCLEOTIDE SEQUENCE [LARGE SCALE GENOMIC DNA]</scope>
    <source>
        <strain evidence="6 7">HKI456</strain>
    </source>
</reference>
<evidence type="ECO:0000256" key="2">
    <source>
        <dbReference type="ARBA" id="ARBA00022692"/>
    </source>
</evidence>
<comment type="caution">
    <text evidence="5">Lacks conserved residue(s) required for the propagation of feature annotation.</text>
</comment>
<accession>A0A2P5K844</accession>
<gene>
    <name evidence="6" type="ORF">B0O95_11345</name>
</gene>
<organism evidence="6 7">
    <name type="scientific">Mycetohabitans endofungorum</name>
    <dbReference type="NCBI Taxonomy" id="417203"/>
    <lineage>
        <taxon>Bacteria</taxon>
        <taxon>Pseudomonadati</taxon>
        <taxon>Pseudomonadota</taxon>
        <taxon>Betaproteobacteria</taxon>
        <taxon>Burkholderiales</taxon>
        <taxon>Burkholderiaceae</taxon>
        <taxon>Mycetohabitans</taxon>
    </lineage>
</organism>
<evidence type="ECO:0000256" key="1">
    <source>
        <dbReference type="ARBA" id="ARBA00022475"/>
    </source>
</evidence>
<keyword evidence="4 5" id="KW-0472">Membrane</keyword>
<dbReference type="HAMAP" id="MF_01361">
    <property type="entry name" value="UPF0391"/>
    <property type="match status" value="1"/>
</dbReference>
<dbReference type="NCBIfam" id="NF010229">
    <property type="entry name" value="PRK13682.1-4"/>
    <property type="match status" value="1"/>
</dbReference>
<protein>
    <recommendedName>
        <fullName evidence="5">UPF0391 membrane protein B0O95_11345</fullName>
    </recommendedName>
</protein>
<name>A0A2P5K844_9BURK</name>
<evidence type="ECO:0000256" key="3">
    <source>
        <dbReference type="ARBA" id="ARBA00022989"/>
    </source>
</evidence>
<keyword evidence="2 5" id="KW-0812">Transmembrane</keyword>
<evidence type="ECO:0000313" key="7">
    <source>
        <dbReference type="Proteomes" id="UP000243096"/>
    </source>
</evidence>
<dbReference type="EMBL" id="PRDW01000013">
    <property type="protein sequence ID" value="PPB82775.1"/>
    <property type="molecule type" value="Genomic_DNA"/>
</dbReference>
<dbReference type="Pfam" id="PF07043">
    <property type="entry name" value="DUF1328"/>
    <property type="match status" value="1"/>
</dbReference>
<dbReference type="Proteomes" id="UP000243096">
    <property type="component" value="Unassembled WGS sequence"/>
</dbReference>
<keyword evidence="3 5" id="KW-1133">Transmembrane helix</keyword>
<dbReference type="GO" id="GO:0005886">
    <property type="term" value="C:plasma membrane"/>
    <property type="evidence" value="ECO:0007669"/>
    <property type="project" value="UniProtKB-UniRule"/>
</dbReference>
<feature type="transmembrane region" description="Helical" evidence="5">
    <location>
        <begin position="21"/>
        <end position="42"/>
    </location>
</feature>
<comment type="caution">
    <text evidence="6">The sequence shown here is derived from an EMBL/GenBank/DDBJ whole genome shotgun (WGS) entry which is preliminary data.</text>
</comment>
<comment type="similarity">
    <text evidence="5">Belongs to the UPF0391 family.</text>
</comment>
<keyword evidence="7" id="KW-1185">Reference proteome</keyword>
<evidence type="ECO:0000256" key="4">
    <source>
        <dbReference type="ARBA" id="ARBA00023136"/>
    </source>
</evidence>
<dbReference type="InterPro" id="IPR009760">
    <property type="entry name" value="DUF1328"/>
</dbReference>